<evidence type="ECO:0000313" key="3">
    <source>
        <dbReference type="Proteomes" id="UP001212803"/>
    </source>
</evidence>
<keyword evidence="2" id="KW-0413">Isomerase</keyword>
<dbReference type="EMBL" id="CP115149">
    <property type="protein sequence ID" value="WBL35795.1"/>
    <property type="molecule type" value="Genomic_DNA"/>
</dbReference>
<sequence length="190" mass="21521">MPDLDAIIRELDAHRERFEAFCRSLSAEELERPVPQSTWLVRDFIAHLATIDGPVAEMFRAVRRGEDGGIRTPDGARFDVDDWNELRVQERRRCSVEELLEEARKERAALKRDLLALAPADLERPLKFAGDAKRPPATIPLGVYLAGWCKHDPMHVVDMCRALPGRAEELRGWLDDPVVARYQAAMNPAG</sequence>
<dbReference type="SUPFAM" id="SSF109854">
    <property type="entry name" value="DinB/YfiT-like putative metalloenzymes"/>
    <property type="match status" value="1"/>
</dbReference>
<accession>A0ABY7M5H1</accession>
<dbReference type="InterPro" id="IPR024775">
    <property type="entry name" value="DinB-like"/>
</dbReference>
<proteinExistence type="predicted"/>
<dbReference type="Proteomes" id="UP001212803">
    <property type="component" value="Chromosome"/>
</dbReference>
<dbReference type="RefSeq" id="WP_270056320.1">
    <property type="nucleotide sequence ID" value="NZ_CP115149.1"/>
</dbReference>
<reference evidence="2 3" key="1">
    <citation type="journal article" date="2023" name="ISME J.">
        <title>Thermophilic Dehalococcoidia with unusual traits shed light on an unexpected past.</title>
        <authorList>
            <person name="Palmer M."/>
            <person name="Covington J.K."/>
            <person name="Zhou E.M."/>
            <person name="Thomas S.C."/>
            <person name="Habib N."/>
            <person name="Seymour C.O."/>
            <person name="Lai D."/>
            <person name="Johnston J."/>
            <person name="Hashimi A."/>
            <person name="Jiao J.Y."/>
            <person name="Muok A.R."/>
            <person name="Liu L."/>
            <person name="Xian W.D."/>
            <person name="Zhi X.Y."/>
            <person name="Li M.M."/>
            <person name="Silva L.P."/>
            <person name="Bowen B.P."/>
            <person name="Louie K."/>
            <person name="Briegel A."/>
            <person name="Pett-Ridge J."/>
            <person name="Weber P.K."/>
            <person name="Tocheva E.I."/>
            <person name="Woyke T."/>
            <person name="Northen T.R."/>
            <person name="Mayali X."/>
            <person name="Li W.J."/>
            <person name="Hedlund B.P."/>
        </authorList>
    </citation>
    <scope>NUCLEOTIDE SEQUENCE [LARGE SCALE GENOMIC DNA]</scope>
    <source>
        <strain evidence="2 3">YIM 72310</strain>
    </source>
</reference>
<keyword evidence="3" id="KW-1185">Reference proteome</keyword>
<protein>
    <submittedName>
        <fullName evidence="2">Maleylpyruvate isomerase N-terminal domain-containing protein</fullName>
    </submittedName>
</protein>
<dbReference type="InterPro" id="IPR034660">
    <property type="entry name" value="DinB/YfiT-like"/>
</dbReference>
<gene>
    <name evidence="2" type="ORF">O0235_13640</name>
</gene>
<dbReference type="Gene3D" id="1.20.120.450">
    <property type="entry name" value="dinb family like domain"/>
    <property type="match status" value="1"/>
</dbReference>
<feature type="domain" description="DinB-like" evidence="1">
    <location>
        <begin position="10"/>
        <end position="156"/>
    </location>
</feature>
<dbReference type="GO" id="GO:0016853">
    <property type="term" value="F:isomerase activity"/>
    <property type="evidence" value="ECO:0007669"/>
    <property type="project" value="UniProtKB-KW"/>
</dbReference>
<evidence type="ECO:0000259" key="1">
    <source>
        <dbReference type="Pfam" id="PF12867"/>
    </source>
</evidence>
<name>A0ABY7M5H1_9CHLR</name>
<organism evidence="2 3">
    <name type="scientific">Tepidiforma flava</name>
    <dbReference type="NCBI Taxonomy" id="3004094"/>
    <lineage>
        <taxon>Bacteria</taxon>
        <taxon>Bacillati</taxon>
        <taxon>Chloroflexota</taxon>
        <taxon>Tepidiformia</taxon>
        <taxon>Tepidiformales</taxon>
        <taxon>Tepidiformaceae</taxon>
        <taxon>Tepidiforma</taxon>
    </lineage>
</organism>
<dbReference type="Pfam" id="PF12867">
    <property type="entry name" value="DinB_2"/>
    <property type="match status" value="1"/>
</dbReference>
<evidence type="ECO:0000313" key="2">
    <source>
        <dbReference type="EMBL" id="WBL35795.1"/>
    </source>
</evidence>